<sequence length="140" mass="15166">MSAADRAAVDFAVSGYNKELGVKGRTVNHSLGKDDFLKLLIAQLSNQDPTSPIENTEFIAQMAQFSSLEQMTNMSAEFTKLAGVFRVSEASSMLGKTVELNVGDTTTTGVVQAATREEKPRVMVGGRYYTMDQISAIYGN</sequence>
<keyword evidence="3" id="KW-1005">Bacterial flagellum biogenesis</keyword>
<evidence type="ECO:0000313" key="5">
    <source>
        <dbReference type="EMBL" id="ERF61263.1"/>
    </source>
</evidence>
<accession>U1FN30</accession>
<keyword evidence="5" id="KW-0969">Cilium</keyword>
<evidence type="ECO:0000256" key="1">
    <source>
        <dbReference type="ARBA" id="ARBA00010577"/>
    </source>
</evidence>
<keyword evidence="5" id="KW-0282">Flagellum</keyword>
<dbReference type="eggNOG" id="COG1843">
    <property type="taxonomic scope" value="Bacteria"/>
</dbReference>
<comment type="similarity">
    <text evidence="1">Belongs to the FlgD family.</text>
</comment>
<keyword evidence="5" id="KW-0966">Cell projection</keyword>
<evidence type="ECO:0000256" key="3">
    <source>
        <dbReference type="ARBA" id="ARBA00022795"/>
    </source>
</evidence>
<dbReference type="Proteomes" id="UP000016646">
    <property type="component" value="Unassembled WGS sequence"/>
</dbReference>
<evidence type="ECO:0000313" key="7">
    <source>
        <dbReference type="Proteomes" id="UP000016412"/>
    </source>
</evidence>
<name>U1FN30_TRESO</name>
<dbReference type="EMBL" id="AVQI01000016">
    <property type="protein sequence ID" value="ERK04689.1"/>
    <property type="molecule type" value="Genomic_DNA"/>
</dbReference>
<gene>
    <name evidence="6" type="ORF">HMPREF0860_1334</name>
    <name evidence="5" type="ORF">HMPREF1325_1956</name>
</gene>
<evidence type="ECO:0000313" key="6">
    <source>
        <dbReference type="EMBL" id="ERK04689.1"/>
    </source>
</evidence>
<comment type="caution">
    <text evidence="5">The sequence shown here is derived from an EMBL/GenBank/DDBJ whole genome shotgun (WGS) entry which is preliminary data.</text>
</comment>
<protein>
    <recommendedName>
        <fullName evidence="2">Basal-body rod modification protein FlgD</fullName>
    </recommendedName>
</protein>
<dbReference type="EMBL" id="AUZJ01000014">
    <property type="protein sequence ID" value="ERF61263.1"/>
    <property type="molecule type" value="Genomic_DNA"/>
</dbReference>
<organism evidence="5 7">
    <name type="scientific">Treponema socranskii subsp. socranskii VPI DR56BR1116 = ATCC 35536</name>
    <dbReference type="NCBI Taxonomy" id="1125725"/>
    <lineage>
        <taxon>Bacteria</taxon>
        <taxon>Pseudomonadati</taxon>
        <taxon>Spirochaetota</taxon>
        <taxon>Spirochaetia</taxon>
        <taxon>Spirochaetales</taxon>
        <taxon>Treponemataceae</taxon>
        <taxon>Treponema</taxon>
    </lineage>
</organism>
<dbReference type="NCBIfam" id="NF007197">
    <property type="entry name" value="PRK09618.1"/>
    <property type="match status" value="1"/>
</dbReference>
<comment type="function">
    <text evidence="4">Required for flagellar hook formation. May act as a scaffolding protein.</text>
</comment>
<keyword evidence="8" id="KW-1185">Reference proteome</keyword>
<reference evidence="7 8" key="1">
    <citation type="submission" date="2013-08" db="EMBL/GenBank/DDBJ databases">
        <authorList>
            <person name="Durkin A.S."/>
            <person name="Haft D.R."/>
            <person name="McCorrison J."/>
            <person name="Torralba M."/>
            <person name="Gillis M."/>
            <person name="Haft D.H."/>
            <person name="Methe B."/>
            <person name="Sutton G."/>
            <person name="Nelson K.E."/>
        </authorList>
    </citation>
    <scope>NUCLEOTIDE SEQUENCE [LARGE SCALE GENOMIC DNA]</scope>
    <source>
        <strain evidence="6 8">ATCC 35536</strain>
        <strain evidence="5 7">VPI DR56BR1116</strain>
    </source>
</reference>
<evidence type="ECO:0000313" key="8">
    <source>
        <dbReference type="Proteomes" id="UP000016646"/>
    </source>
</evidence>
<dbReference type="InterPro" id="IPR005648">
    <property type="entry name" value="FlgD"/>
</dbReference>
<dbReference type="PATRIC" id="fig|1125725.3.peg.767"/>
<dbReference type="Proteomes" id="UP000016412">
    <property type="component" value="Unassembled WGS sequence"/>
</dbReference>
<proteinExistence type="inferred from homology"/>
<dbReference type="Pfam" id="PF03963">
    <property type="entry name" value="FlgD"/>
    <property type="match status" value="1"/>
</dbReference>
<evidence type="ECO:0000256" key="4">
    <source>
        <dbReference type="ARBA" id="ARBA00024746"/>
    </source>
</evidence>
<dbReference type="AlphaFoldDB" id="U1FN30"/>
<dbReference type="STRING" id="1125725.HMPREF1325_1956"/>
<evidence type="ECO:0000256" key="2">
    <source>
        <dbReference type="ARBA" id="ARBA00016013"/>
    </source>
</evidence>
<dbReference type="GO" id="GO:0044781">
    <property type="term" value="P:bacterial-type flagellum organization"/>
    <property type="evidence" value="ECO:0007669"/>
    <property type="project" value="UniProtKB-KW"/>
</dbReference>